<evidence type="ECO:0000256" key="5">
    <source>
        <dbReference type="ARBA" id="ARBA00022989"/>
    </source>
</evidence>
<dbReference type="RefSeq" id="WP_013884216.1">
    <property type="nucleotide sequence ID" value="NC_015671.1"/>
</dbReference>
<dbReference type="PANTHER" id="PTHR30151">
    <property type="entry name" value="ALKANE SULFONATE ABC TRANSPORTER-RELATED, MEMBRANE SUBUNIT"/>
    <property type="match status" value="1"/>
</dbReference>
<dbReference type="SUPFAM" id="SSF161098">
    <property type="entry name" value="MetI-like"/>
    <property type="match status" value="1"/>
</dbReference>
<dbReference type="Pfam" id="PF00528">
    <property type="entry name" value="BPD_transp_1"/>
    <property type="match status" value="1"/>
</dbReference>
<feature type="transmembrane region" description="Helical" evidence="7">
    <location>
        <begin position="99"/>
        <end position="121"/>
    </location>
</feature>
<keyword evidence="2 7" id="KW-0813">Transport</keyword>
<keyword evidence="3" id="KW-1003">Cell membrane</keyword>
<dbReference type="PROSITE" id="PS50928">
    <property type="entry name" value="ABC_TM1"/>
    <property type="match status" value="1"/>
</dbReference>
<keyword evidence="5 7" id="KW-1133">Transmembrane helix</keyword>
<evidence type="ECO:0000256" key="7">
    <source>
        <dbReference type="RuleBase" id="RU363032"/>
    </source>
</evidence>
<evidence type="ECO:0000256" key="3">
    <source>
        <dbReference type="ARBA" id="ARBA00022475"/>
    </source>
</evidence>
<dbReference type="Proteomes" id="UP000000485">
    <property type="component" value="Chromosome"/>
</dbReference>
<feature type="transmembrane region" description="Helical" evidence="7">
    <location>
        <begin position="222"/>
        <end position="245"/>
    </location>
</feature>
<comment type="similarity">
    <text evidence="7">Belongs to the binding-protein-dependent transport system permease family.</text>
</comment>
<evidence type="ECO:0000256" key="4">
    <source>
        <dbReference type="ARBA" id="ARBA00022692"/>
    </source>
</evidence>
<evidence type="ECO:0000313" key="9">
    <source>
        <dbReference type="EMBL" id="AEI12698.1"/>
    </source>
</evidence>
<evidence type="ECO:0000256" key="1">
    <source>
        <dbReference type="ARBA" id="ARBA00004651"/>
    </source>
</evidence>
<protein>
    <submittedName>
        <fullName evidence="9">Binding-protein-dependent transport systems inner membrane component</fullName>
    </submittedName>
</protein>
<dbReference type="AlphaFoldDB" id="F8A0L3"/>
<dbReference type="CDD" id="cd06261">
    <property type="entry name" value="TM_PBP2"/>
    <property type="match status" value="1"/>
</dbReference>
<accession>F8A0L3</accession>
<comment type="subcellular location">
    <subcellularLocation>
        <location evidence="1 7">Cell membrane</location>
        <topology evidence="1 7">Multi-pass membrane protein</topology>
    </subcellularLocation>
</comment>
<evidence type="ECO:0000259" key="8">
    <source>
        <dbReference type="PROSITE" id="PS50928"/>
    </source>
</evidence>
<dbReference type="InterPro" id="IPR035906">
    <property type="entry name" value="MetI-like_sf"/>
</dbReference>
<proteinExistence type="inferred from homology"/>
<dbReference type="KEGG" id="cga:Celgi_2198"/>
<feature type="transmembrane region" description="Helical" evidence="7">
    <location>
        <begin position="127"/>
        <end position="149"/>
    </location>
</feature>
<sequence length="257" mass="26549" precursor="true">MRSRGRLTARRVVAPALVVLVLLAVWEVGVRAAGLPPFVLPAPSQVLATGVADAPLLGPHVATTLLEAVLGLTLGFVVGVALAVVLSLSGAVRDTVYPLLTLTQTIPTVVLAPLLVLWAGFGLTPKVVLVALTAFFPVLVATVTAMADVDDEHVDVVAGLGGTRSQQLRWVRLPAAVPGALGGLRVAATYAIGAAVVAEYLAGYSGLGVFIQRARKGYQVDAILVAVVLVALLTGLLFLAVDALARAATPWQPRRAR</sequence>
<dbReference type="eggNOG" id="COG0600">
    <property type="taxonomic scope" value="Bacteria"/>
</dbReference>
<name>F8A0L3_CELGA</name>
<dbReference type="HOGENOM" id="CLU_046113_2_1_11"/>
<organism evidence="9 10">
    <name type="scientific">Cellulomonas gilvus (strain ATCC 13127 / NRRL B-14078)</name>
    <name type="common">Cellvibrio gilvus</name>
    <dbReference type="NCBI Taxonomy" id="593907"/>
    <lineage>
        <taxon>Bacteria</taxon>
        <taxon>Bacillati</taxon>
        <taxon>Actinomycetota</taxon>
        <taxon>Actinomycetes</taxon>
        <taxon>Micrococcales</taxon>
        <taxon>Cellulomonadaceae</taxon>
        <taxon>Cellulomonas</taxon>
    </lineage>
</organism>
<gene>
    <name evidence="9" type="ordered locus">Celgi_2198</name>
</gene>
<evidence type="ECO:0000256" key="6">
    <source>
        <dbReference type="ARBA" id="ARBA00023136"/>
    </source>
</evidence>
<feature type="transmembrane region" description="Helical" evidence="7">
    <location>
        <begin position="170"/>
        <end position="202"/>
    </location>
</feature>
<evidence type="ECO:0000256" key="2">
    <source>
        <dbReference type="ARBA" id="ARBA00022448"/>
    </source>
</evidence>
<dbReference type="GO" id="GO:0055085">
    <property type="term" value="P:transmembrane transport"/>
    <property type="evidence" value="ECO:0007669"/>
    <property type="project" value="InterPro"/>
</dbReference>
<dbReference type="PANTHER" id="PTHR30151:SF20">
    <property type="entry name" value="ABC TRANSPORTER PERMEASE PROTEIN HI_0355-RELATED"/>
    <property type="match status" value="1"/>
</dbReference>
<dbReference type="GO" id="GO:0005886">
    <property type="term" value="C:plasma membrane"/>
    <property type="evidence" value="ECO:0007669"/>
    <property type="project" value="UniProtKB-SubCell"/>
</dbReference>
<dbReference type="EMBL" id="CP002665">
    <property type="protein sequence ID" value="AEI12698.1"/>
    <property type="molecule type" value="Genomic_DNA"/>
</dbReference>
<feature type="domain" description="ABC transmembrane type-1" evidence="8">
    <location>
        <begin position="61"/>
        <end position="245"/>
    </location>
</feature>
<keyword evidence="10" id="KW-1185">Reference proteome</keyword>
<keyword evidence="4 7" id="KW-0812">Transmembrane</keyword>
<keyword evidence="6 7" id="KW-0472">Membrane</keyword>
<dbReference type="Gene3D" id="1.10.3720.10">
    <property type="entry name" value="MetI-like"/>
    <property type="match status" value="1"/>
</dbReference>
<dbReference type="STRING" id="593907.Celgi_2198"/>
<evidence type="ECO:0000313" key="10">
    <source>
        <dbReference type="Proteomes" id="UP000000485"/>
    </source>
</evidence>
<reference evidence="10" key="1">
    <citation type="submission" date="2011-04" db="EMBL/GenBank/DDBJ databases">
        <title>Complete sequence of Cellvibrio gilvus ATCC 13127.</title>
        <authorList>
            <person name="Lucas S."/>
            <person name="Han J."/>
            <person name="Lapidus A."/>
            <person name="Cheng J.-F."/>
            <person name="Goodwin L."/>
            <person name="Pitluck S."/>
            <person name="Peters L."/>
            <person name="Munk A."/>
            <person name="Detter J.C."/>
            <person name="Han C."/>
            <person name="Tapia R."/>
            <person name="Land M."/>
            <person name="Hauser L."/>
            <person name="Kyrpides N."/>
            <person name="Ivanova N."/>
            <person name="Ovchinnikova G."/>
            <person name="Pagani I."/>
            <person name="Mead D."/>
            <person name="Brumm P."/>
            <person name="Woyke T."/>
        </authorList>
    </citation>
    <scope>NUCLEOTIDE SEQUENCE [LARGE SCALE GENOMIC DNA]</scope>
    <source>
        <strain evidence="10">ATCC 13127 / NRRL B-14078</strain>
    </source>
</reference>
<dbReference type="InterPro" id="IPR000515">
    <property type="entry name" value="MetI-like"/>
</dbReference>
<feature type="transmembrane region" description="Helical" evidence="7">
    <location>
        <begin position="65"/>
        <end position="87"/>
    </location>
</feature>